<evidence type="ECO:0000313" key="2">
    <source>
        <dbReference type="Proteomes" id="UP000033489"/>
    </source>
</evidence>
<dbReference type="AlphaFoldDB" id="A0A0F2DSK2"/>
<sequence>MSDDILRIKLYSSLLLDDIKCFAYYTAFSYRDYNQLNNALWQTGREELIRGGLLASGAIYTAGILRGLFTSFACNDFSVIPSFVPKDLPLLKGTYYPENVINILYALYYQDEERLFDSLLLAQQFLVKKKRSGMNEFSV</sequence>
<dbReference type="Proteomes" id="UP000033489">
    <property type="component" value="Unassembled WGS sequence"/>
</dbReference>
<accession>A0A0F2DSK2</accession>
<dbReference type="PATRIC" id="fig|28037.216.peg.1412"/>
<dbReference type="RefSeq" id="WP_241767285.1">
    <property type="nucleotide sequence ID" value="NZ_JYGT01000010.1"/>
</dbReference>
<comment type="caution">
    <text evidence="1">The sequence shown here is derived from an EMBL/GenBank/DDBJ whole genome shotgun (WGS) entry which is preliminary data.</text>
</comment>
<name>A0A0F2DSK2_9STRE</name>
<dbReference type="EMBL" id="JYGT01000010">
    <property type="protein sequence ID" value="KJQ73942.1"/>
    <property type="molecule type" value="Genomic_DNA"/>
</dbReference>
<reference evidence="1 2" key="1">
    <citation type="submission" date="2015-02" db="EMBL/GenBank/DDBJ databases">
        <title>Evolution of amylase-binding proteins of oral streptococcal species.</title>
        <authorList>
            <person name="Haase E.M."/>
        </authorList>
    </citation>
    <scope>NUCLEOTIDE SEQUENCE [LARGE SCALE GENOMIC DNA]</scope>
    <source>
        <strain evidence="1 2">UC921A</strain>
    </source>
</reference>
<protein>
    <submittedName>
        <fullName evidence="1">Uncharacterized protein</fullName>
    </submittedName>
</protein>
<gene>
    <name evidence="1" type="ORF">TZ94_01463</name>
</gene>
<evidence type="ECO:0000313" key="1">
    <source>
        <dbReference type="EMBL" id="KJQ73942.1"/>
    </source>
</evidence>
<proteinExistence type="predicted"/>
<organism evidence="1 2">
    <name type="scientific">Streptococcus infantis</name>
    <dbReference type="NCBI Taxonomy" id="68892"/>
    <lineage>
        <taxon>Bacteria</taxon>
        <taxon>Bacillati</taxon>
        <taxon>Bacillota</taxon>
        <taxon>Bacilli</taxon>
        <taxon>Lactobacillales</taxon>
        <taxon>Streptococcaceae</taxon>
        <taxon>Streptococcus</taxon>
    </lineage>
</organism>